<keyword evidence="3" id="KW-1185">Reference proteome</keyword>
<evidence type="ECO:0000256" key="1">
    <source>
        <dbReference type="SAM" id="MobiDB-lite"/>
    </source>
</evidence>
<dbReference type="EMBL" id="NAJO01000017">
    <property type="protein sequence ID" value="OQO06107.1"/>
    <property type="molecule type" value="Genomic_DNA"/>
</dbReference>
<accession>A0A1V8T3W1</accession>
<dbReference type="OrthoDB" id="3650630at2759"/>
<sequence length="203" mass="22803">MSSNKRRLSDEQEVCHAAKRRRGDEQPKPFALRIRHANHPASGRGHNFHDVAYPLSLLPFDSWHALHEKEDWPGQCAKCRKRRAFSPQDCKLFLVAERLCWADRPVPEPERELNEINLWSVNADPGIVDPAIEDSVIVAGGQQSQTKCWHPYAGEADAMAAMSLAKTAESLTDASFTSWARLHTVRKPELPPLRPPSPLVSTS</sequence>
<organism evidence="2 3">
    <name type="scientific">Cryoendolithus antarcticus</name>
    <dbReference type="NCBI Taxonomy" id="1507870"/>
    <lineage>
        <taxon>Eukaryota</taxon>
        <taxon>Fungi</taxon>
        <taxon>Dikarya</taxon>
        <taxon>Ascomycota</taxon>
        <taxon>Pezizomycotina</taxon>
        <taxon>Dothideomycetes</taxon>
        <taxon>Dothideomycetidae</taxon>
        <taxon>Cladosporiales</taxon>
        <taxon>Cladosporiaceae</taxon>
        <taxon>Cryoendolithus</taxon>
    </lineage>
</organism>
<dbReference type="InParanoid" id="A0A1V8T3W1"/>
<comment type="caution">
    <text evidence="2">The sequence shown here is derived from an EMBL/GenBank/DDBJ whole genome shotgun (WGS) entry which is preliminary data.</text>
</comment>
<reference evidence="3" key="1">
    <citation type="submission" date="2017-03" db="EMBL/GenBank/DDBJ databases">
        <title>Genomes of endolithic fungi from Antarctica.</title>
        <authorList>
            <person name="Coleine C."/>
            <person name="Masonjones S."/>
            <person name="Stajich J.E."/>
        </authorList>
    </citation>
    <scope>NUCLEOTIDE SEQUENCE [LARGE SCALE GENOMIC DNA]</scope>
    <source>
        <strain evidence="3">CCFEE 5527</strain>
    </source>
</reference>
<feature type="region of interest" description="Disordered" evidence="1">
    <location>
        <begin position="1"/>
        <end position="29"/>
    </location>
</feature>
<dbReference type="Proteomes" id="UP000192596">
    <property type="component" value="Unassembled WGS sequence"/>
</dbReference>
<dbReference type="AlphaFoldDB" id="A0A1V8T3W1"/>
<name>A0A1V8T3W1_9PEZI</name>
<evidence type="ECO:0000313" key="3">
    <source>
        <dbReference type="Proteomes" id="UP000192596"/>
    </source>
</evidence>
<protein>
    <submittedName>
        <fullName evidence="2">Uncharacterized protein</fullName>
    </submittedName>
</protein>
<gene>
    <name evidence="2" type="ORF">B0A48_08695</name>
</gene>
<evidence type="ECO:0000313" key="2">
    <source>
        <dbReference type="EMBL" id="OQO06107.1"/>
    </source>
</evidence>
<proteinExistence type="predicted"/>
<feature type="compositionally biased region" description="Basic and acidic residues" evidence="1">
    <location>
        <begin position="7"/>
        <end position="27"/>
    </location>
</feature>